<dbReference type="InterPro" id="IPR038763">
    <property type="entry name" value="DHH_sf"/>
</dbReference>
<dbReference type="Gene3D" id="3.90.1640.10">
    <property type="entry name" value="inorganic pyrophosphatase (n-terminal core)"/>
    <property type="match status" value="1"/>
</dbReference>
<dbReference type="Gene3D" id="3.10.310.20">
    <property type="entry name" value="DHHA2 domain"/>
    <property type="match status" value="1"/>
</dbReference>
<dbReference type="PANTHER" id="PTHR12112:SF39">
    <property type="entry name" value="EG:152A3.5 PROTEIN (FBGN0003116_PN PROTEIN)"/>
    <property type="match status" value="1"/>
</dbReference>
<dbReference type="SUPFAM" id="SSF64182">
    <property type="entry name" value="DHH phosphoesterases"/>
    <property type="match status" value="1"/>
</dbReference>
<accession>A0ABD3N141</accession>
<sequence>MLSSLSSSSSSSSGNDTRYNNENKEGAPTLASYLDSISSWTKTSRSQQHQLEEGTMENITTTTSNNNLHFILGNEAGDADSIISALTHGYVMTLEDHYFYANNGENGNQNNNRMNMLPRNVVPIASVHRADLPLRRDVLLLLELSGFNIQQLPCLDDESIVSYLAEPTGRGVAISLVDHNRIRSSLSHLSELVVEILDHHEDEGYHLDTTTTATTTTTTTTDVPNRRVIAFEHGRATVASTCTLVVERLFGLLATNNKKKKIDSVSATTMKVDGSLGLLLLGVILLDTINMSSTAGRGTLRDAQAIAMLLEHTDWCSLNSQQHHRESSTTKQTMGENEDAPHAVLRRKIFPNNSSSNDAGAPNTTALFEALSNSRSDKKFWMEASISDCLRMDYKKFMVPSSSSQLSSSSQSISSIGLSTVLISMDDFISKDNFLGELSTYVTSCDVELFGVLTLELREHDDGGTTAIRGLLIASFHREIVDTYTAFLMNGREAAFLELVECSATTTTLEGKSDDGSKLIHVCIFKQENARMGRKQIAPILLGCANLGMGGTPRL</sequence>
<evidence type="ECO:0000259" key="2">
    <source>
        <dbReference type="Pfam" id="PF02833"/>
    </source>
</evidence>
<keyword evidence="4" id="KW-1185">Reference proteome</keyword>
<dbReference type="Pfam" id="PF02833">
    <property type="entry name" value="DHHA2"/>
    <property type="match status" value="1"/>
</dbReference>
<organism evidence="3 4">
    <name type="scientific">Discostella pseudostelligera</name>
    <dbReference type="NCBI Taxonomy" id="259834"/>
    <lineage>
        <taxon>Eukaryota</taxon>
        <taxon>Sar</taxon>
        <taxon>Stramenopiles</taxon>
        <taxon>Ochrophyta</taxon>
        <taxon>Bacillariophyta</taxon>
        <taxon>Coscinodiscophyceae</taxon>
        <taxon>Thalassiosirophycidae</taxon>
        <taxon>Stephanodiscales</taxon>
        <taxon>Stephanodiscaceae</taxon>
        <taxon>Discostella</taxon>
    </lineage>
</organism>
<dbReference type="AlphaFoldDB" id="A0ABD3N141"/>
<feature type="region of interest" description="Disordered" evidence="1">
    <location>
        <begin position="1"/>
        <end position="27"/>
    </location>
</feature>
<proteinExistence type="predicted"/>
<evidence type="ECO:0000313" key="4">
    <source>
        <dbReference type="Proteomes" id="UP001530293"/>
    </source>
</evidence>
<dbReference type="EMBL" id="JALLBG020000055">
    <property type="protein sequence ID" value="KAL3769412.1"/>
    <property type="molecule type" value="Genomic_DNA"/>
</dbReference>
<gene>
    <name evidence="3" type="ORF">ACHAWU_008821</name>
</gene>
<comment type="caution">
    <text evidence="3">The sequence shown here is derived from an EMBL/GenBank/DDBJ whole genome shotgun (WGS) entry which is preliminary data.</text>
</comment>
<reference evidence="3 4" key="1">
    <citation type="submission" date="2024-10" db="EMBL/GenBank/DDBJ databases">
        <title>Updated reference genomes for cyclostephanoid diatoms.</title>
        <authorList>
            <person name="Roberts W.R."/>
            <person name="Alverson A.J."/>
        </authorList>
    </citation>
    <scope>NUCLEOTIDE SEQUENCE [LARGE SCALE GENOMIC DNA]</scope>
    <source>
        <strain evidence="3 4">AJA232-27</strain>
    </source>
</reference>
<dbReference type="Proteomes" id="UP001530293">
    <property type="component" value="Unassembled WGS sequence"/>
</dbReference>
<evidence type="ECO:0000256" key="1">
    <source>
        <dbReference type="SAM" id="MobiDB-lite"/>
    </source>
</evidence>
<feature type="compositionally biased region" description="Low complexity" evidence="1">
    <location>
        <begin position="1"/>
        <end position="13"/>
    </location>
</feature>
<name>A0ABD3N141_9STRA</name>
<evidence type="ECO:0000313" key="3">
    <source>
        <dbReference type="EMBL" id="KAL3769412.1"/>
    </source>
</evidence>
<dbReference type="PANTHER" id="PTHR12112">
    <property type="entry name" value="BNIP - RELATED"/>
    <property type="match status" value="1"/>
</dbReference>
<dbReference type="InterPro" id="IPR038222">
    <property type="entry name" value="DHHA2_dom_sf"/>
</dbReference>
<protein>
    <recommendedName>
        <fullName evidence="2">DHHA2 domain-containing protein</fullName>
    </recommendedName>
</protein>
<feature type="domain" description="DHHA2" evidence="2">
    <location>
        <begin position="384"/>
        <end position="542"/>
    </location>
</feature>
<dbReference type="InterPro" id="IPR004097">
    <property type="entry name" value="DHHA2"/>
</dbReference>